<dbReference type="SUPFAM" id="SSF51905">
    <property type="entry name" value="FAD/NAD(P)-binding domain"/>
    <property type="match status" value="1"/>
</dbReference>
<dbReference type="SUPFAM" id="SSF54373">
    <property type="entry name" value="FAD-linked reductases, C-terminal domain"/>
    <property type="match status" value="1"/>
</dbReference>
<sequence>MTTRTNVAVLGGGIVGLCCALHLQKRGREVILIDRSEGVGRETSFGNAGLIQPDGMMPITFPRDLSALISYAANRRRDCYYRASALPDLAPALFQYWRQSHPDRMAVTLQGNIPLFRHSVPEHFALAEEAGALDMFRPIGWTRVFRREKTFDSHRQKLAVAALYGVAAEELSRAQLRALEPRLSPSVIGAIRFTGQLSLPSPVKLSEAYRELFVRRGGIVAQGDARTISANKNARWEVRTTTGLVDADEAVVSLGPWSGDTLGKLGYALPFFVKRGYHLHFTPQAGAELRNPISDVDGGYSLTPMENGIRLNTGVEFARRDDRLSSVQINRVLPWARDFFPIGEQVERQAWVGSRPCLPDMLPIIGPAPRHRGLWVATAHAHHGLTLAAATGRLIAEMMNGETPFIDPSFYRLNRF</sequence>
<reference evidence="3 4" key="1">
    <citation type="submission" date="2020-10" db="EMBL/GenBank/DDBJ databases">
        <title>Sequencing the genomes of 1000 actinobacteria strains.</title>
        <authorList>
            <person name="Klenk H.-P."/>
        </authorList>
    </citation>
    <scope>NUCLEOTIDE SEQUENCE [LARGE SCALE GENOMIC DNA]</scope>
    <source>
        <strain evidence="3 4">DSM 7307</strain>
    </source>
</reference>
<feature type="domain" description="FAD dependent oxidoreductase" evidence="2">
    <location>
        <begin position="7"/>
        <end position="398"/>
    </location>
</feature>
<dbReference type="PANTHER" id="PTHR13847">
    <property type="entry name" value="SARCOSINE DEHYDROGENASE-RELATED"/>
    <property type="match status" value="1"/>
</dbReference>
<dbReference type="RefSeq" id="WP_192731857.1">
    <property type="nucleotide sequence ID" value="NZ_BAAAVL010000002.1"/>
</dbReference>
<dbReference type="GO" id="GO:0016491">
    <property type="term" value="F:oxidoreductase activity"/>
    <property type="evidence" value="ECO:0007669"/>
    <property type="project" value="UniProtKB-KW"/>
</dbReference>
<keyword evidence="1 3" id="KW-0560">Oxidoreductase</keyword>
<proteinExistence type="predicted"/>
<protein>
    <submittedName>
        <fullName evidence="3">D-amino-acid dehydrogenase</fullName>
        <ecNumber evidence="3">1.4.99.-</ecNumber>
    </submittedName>
</protein>
<dbReference type="InterPro" id="IPR036188">
    <property type="entry name" value="FAD/NAD-bd_sf"/>
</dbReference>
<dbReference type="Gene3D" id="3.50.50.60">
    <property type="entry name" value="FAD/NAD(P)-binding domain"/>
    <property type="match status" value="2"/>
</dbReference>
<dbReference type="InterPro" id="IPR006076">
    <property type="entry name" value="FAD-dep_OxRdtase"/>
</dbReference>
<keyword evidence="4" id="KW-1185">Reference proteome</keyword>
<dbReference type="Gene3D" id="3.30.9.10">
    <property type="entry name" value="D-Amino Acid Oxidase, subunit A, domain 2"/>
    <property type="match status" value="1"/>
</dbReference>
<evidence type="ECO:0000313" key="4">
    <source>
        <dbReference type="Proteomes" id="UP000620262"/>
    </source>
</evidence>
<dbReference type="EC" id="1.4.99.-" evidence="3"/>
<name>A0ABR9IYE1_RHIVS</name>
<dbReference type="Pfam" id="PF01266">
    <property type="entry name" value="DAO"/>
    <property type="match status" value="1"/>
</dbReference>
<accession>A0ABR9IYE1</accession>
<comment type="caution">
    <text evidence="3">The sequence shown here is derived from an EMBL/GenBank/DDBJ whole genome shotgun (WGS) entry which is preliminary data.</text>
</comment>
<evidence type="ECO:0000256" key="1">
    <source>
        <dbReference type="ARBA" id="ARBA00023002"/>
    </source>
</evidence>
<evidence type="ECO:0000313" key="3">
    <source>
        <dbReference type="EMBL" id="MBE1508220.1"/>
    </source>
</evidence>
<organism evidence="3 4">
    <name type="scientific">Rhizobium viscosum</name>
    <name type="common">Arthrobacter viscosus</name>
    <dbReference type="NCBI Taxonomy" id="1673"/>
    <lineage>
        <taxon>Bacteria</taxon>
        <taxon>Pseudomonadati</taxon>
        <taxon>Pseudomonadota</taxon>
        <taxon>Alphaproteobacteria</taxon>
        <taxon>Hyphomicrobiales</taxon>
        <taxon>Rhizobiaceae</taxon>
        <taxon>Rhizobium/Agrobacterium group</taxon>
        <taxon>Rhizobium</taxon>
    </lineage>
</organism>
<evidence type="ECO:0000259" key="2">
    <source>
        <dbReference type="Pfam" id="PF01266"/>
    </source>
</evidence>
<dbReference type="PANTHER" id="PTHR13847:SF289">
    <property type="entry name" value="GLYCINE OXIDASE"/>
    <property type="match status" value="1"/>
</dbReference>
<gene>
    <name evidence="3" type="ORF">H4W29_005465</name>
</gene>
<dbReference type="Proteomes" id="UP000620262">
    <property type="component" value="Unassembled WGS sequence"/>
</dbReference>
<dbReference type="EMBL" id="JADBEC010000002">
    <property type="protein sequence ID" value="MBE1508220.1"/>
    <property type="molecule type" value="Genomic_DNA"/>
</dbReference>